<reference evidence="2" key="1">
    <citation type="journal article" date="2020" name="mSystems">
        <title>Genome- and Community-Level Interaction Insights into Carbon Utilization and Element Cycling Functions of Hydrothermarchaeota in Hydrothermal Sediment.</title>
        <authorList>
            <person name="Zhou Z."/>
            <person name="Liu Y."/>
            <person name="Xu W."/>
            <person name="Pan J."/>
            <person name="Luo Z.H."/>
            <person name="Li M."/>
        </authorList>
    </citation>
    <scope>NUCLEOTIDE SEQUENCE [LARGE SCALE GENOMIC DNA]</scope>
    <source>
        <strain evidence="2">HyVt-345</strain>
    </source>
</reference>
<name>A0A831VRR3_9FLAO</name>
<evidence type="ECO:0000313" key="2">
    <source>
        <dbReference type="EMBL" id="HEA21948.1"/>
    </source>
</evidence>
<proteinExistence type="predicted"/>
<feature type="compositionally biased region" description="Polar residues" evidence="1">
    <location>
        <begin position="31"/>
        <end position="40"/>
    </location>
</feature>
<evidence type="ECO:0000256" key="1">
    <source>
        <dbReference type="SAM" id="MobiDB-lite"/>
    </source>
</evidence>
<gene>
    <name evidence="2" type="ORF">ENH87_13670</name>
</gene>
<protein>
    <submittedName>
        <fullName evidence="2">Uncharacterized protein</fullName>
    </submittedName>
</protein>
<feature type="region of interest" description="Disordered" evidence="1">
    <location>
        <begin position="22"/>
        <end position="42"/>
    </location>
</feature>
<dbReference type="Proteomes" id="UP000886191">
    <property type="component" value="Unassembled WGS sequence"/>
</dbReference>
<dbReference type="EMBL" id="DRGL01000049">
    <property type="protein sequence ID" value="HEA21948.1"/>
    <property type="molecule type" value="Genomic_DNA"/>
</dbReference>
<dbReference type="PROSITE" id="PS51257">
    <property type="entry name" value="PROKAR_LIPOPROTEIN"/>
    <property type="match status" value="1"/>
</dbReference>
<sequence>MKYLTTIALLSLVLFTSCKTETKTDNEPKNTGENLTTESNTKPDKDATIVEKIALANGMDNWANIEELKFTFNVDREGSPHFERSWIWKPKTNEVTATSSEDTITYNRNTVNTDVDSTVYKTNGNFVNDKYWLLAPLNIMWDEGNTTTEHTMETEAPISKKTMQKLTVTYGQEGGYTPGDAYDFYFGDDFIVKEWVFRKANQAEPSMTTTWEDYTKKGGLQIAETHQNEEGNFKLYFTGVEAITK</sequence>
<organism evidence="2">
    <name type="scientific">Pricia antarctica</name>
    <dbReference type="NCBI Taxonomy" id="641691"/>
    <lineage>
        <taxon>Bacteria</taxon>
        <taxon>Pseudomonadati</taxon>
        <taxon>Bacteroidota</taxon>
        <taxon>Flavobacteriia</taxon>
        <taxon>Flavobacteriales</taxon>
        <taxon>Flavobacteriaceae</taxon>
        <taxon>Pricia</taxon>
    </lineage>
</organism>
<accession>A0A831VRR3</accession>
<dbReference type="AlphaFoldDB" id="A0A831VRR3"/>
<comment type="caution">
    <text evidence="2">The sequence shown here is derived from an EMBL/GenBank/DDBJ whole genome shotgun (WGS) entry which is preliminary data.</text>
</comment>